<accession>A0NPS6</accession>
<reference evidence="1 2" key="1">
    <citation type="submission" date="2006-05" db="EMBL/GenBank/DDBJ databases">
        <authorList>
            <person name="King G."/>
            <person name="Ferriera S."/>
            <person name="Johnson J."/>
            <person name="Kravitz S."/>
            <person name="Beeson K."/>
            <person name="Sutton G."/>
            <person name="Rogers Y.-H."/>
            <person name="Friedman R."/>
            <person name="Frazier M."/>
            <person name="Venter J.C."/>
        </authorList>
    </citation>
    <scope>NUCLEOTIDE SEQUENCE [LARGE SCALE GENOMIC DNA]</scope>
    <source>
        <strain evidence="2">ATCC 25650 / DSM 13394 / JCM 20685 / NBRC 16684 / NCIMB 2208 / IAM 12614 / B1</strain>
    </source>
</reference>
<dbReference type="GeneID" id="68845558"/>
<dbReference type="EMBL" id="AAUW01000003">
    <property type="protein sequence ID" value="EAV45439.1"/>
    <property type="molecule type" value="Genomic_DNA"/>
</dbReference>
<dbReference type="Proteomes" id="UP000004848">
    <property type="component" value="Unassembled WGS sequence"/>
</dbReference>
<sequence>MICTLIASSILLSMEDGSMAVLIPENQSVRIFNEQTTKGDVAVVHLYGETKIQVPGVNAEQIIEALRDCQPPNDAE</sequence>
<dbReference type="RefSeq" id="WP_006932823.1">
    <property type="nucleotide sequence ID" value="NZ_AAUW01000003.1"/>
</dbReference>
<proteinExistence type="predicted"/>
<gene>
    <name evidence="1" type="ORF">SIAM614_18979</name>
</gene>
<evidence type="ECO:0000313" key="1">
    <source>
        <dbReference type="EMBL" id="EAV45439.1"/>
    </source>
</evidence>
<comment type="caution">
    <text evidence="1">The sequence shown here is derived from an EMBL/GenBank/DDBJ whole genome shotgun (WGS) entry which is preliminary data.</text>
</comment>
<evidence type="ECO:0000313" key="2">
    <source>
        <dbReference type="Proteomes" id="UP000004848"/>
    </source>
</evidence>
<protein>
    <submittedName>
        <fullName evidence="1">Uncharacterized protein</fullName>
    </submittedName>
</protein>
<organism evidence="1 2">
    <name type="scientific">Roseibium aggregatum (strain ATCC 25650 / DSM 13394 / JCM 20685 / NBRC 16684 / NCIMB 2208 / IAM 12614 / B1)</name>
    <name type="common">Stappia aggregata</name>
    <dbReference type="NCBI Taxonomy" id="384765"/>
    <lineage>
        <taxon>Bacteria</taxon>
        <taxon>Pseudomonadati</taxon>
        <taxon>Pseudomonadota</taxon>
        <taxon>Alphaproteobacteria</taxon>
        <taxon>Hyphomicrobiales</taxon>
        <taxon>Stappiaceae</taxon>
        <taxon>Roseibium</taxon>
    </lineage>
</organism>
<name>A0NPS6_ROSAI</name>
<dbReference type="AlphaFoldDB" id="A0NPS6"/>
<dbReference type="OrthoDB" id="7678963at2"/>